<evidence type="ECO:0000256" key="2">
    <source>
        <dbReference type="ARBA" id="ARBA00023015"/>
    </source>
</evidence>
<dbReference type="InterPro" id="IPR028978">
    <property type="entry name" value="Chorismate_lyase_/UTRA_dom_sf"/>
</dbReference>
<dbReference type="PANTHER" id="PTHR44846">
    <property type="entry name" value="MANNOSYL-D-GLYCERATE TRANSPORT/METABOLISM SYSTEM REPRESSOR MNGR-RELATED"/>
    <property type="match status" value="1"/>
</dbReference>
<evidence type="ECO:0000259" key="6">
    <source>
        <dbReference type="PROSITE" id="PS50949"/>
    </source>
</evidence>
<dbReference type="PATRIC" id="fig|284581.3.peg.2663"/>
<dbReference type="OrthoDB" id="9816541at2"/>
<protein>
    <recommendedName>
        <fullName evidence="5">Trehalose operon repressor</fullName>
    </recommendedName>
</protein>
<dbReference type="GO" id="GO:0003700">
    <property type="term" value="F:DNA-binding transcription factor activity"/>
    <property type="evidence" value="ECO:0007669"/>
    <property type="project" value="UniProtKB-UniRule"/>
</dbReference>
<keyword evidence="2" id="KW-0805">Transcription regulation</keyword>
<dbReference type="SMART" id="SM00345">
    <property type="entry name" value="HTH_GNTR"/>
    <property type="match status" value="1"/>
</dbReference>
<dbReference type="InterPro" id="IPR036388">
    <property type="entry name" value="WH-like_DNA-bd_sf"/>
</dbReference>
<dbReference type="GO" id="GO:0045892">
    <property type="term" value="P:negative regulation of DNA-templated transcription"/>
    <property type="evidence" value="ECO:0007669"/>
    <property type="project" value="TreeGrafter"/>
</dbReference>
<proteinExistence type="predicted"/>
<dbReference type="AlphaFoldDB" id="A0A0M0LPA3"/>
<reference evidence="8" key="1">
    <citation type="submission" date="2015-08" db="EMBL/GenBank/DDBJ databases">
        <title>Fjat-14210 dsm16467.</title>
        <authorList>
            <person name="Liu B."/>
            <person name="Wang J."/>
            <person name="Zhu Y."/>
            <person name="Liu G."/>
            <person name="Chen Q."/>
            <person name="Chen Z."/>
            <person name="Lan J."/>
            <person name="Che J."/>
            <person name="Ge C."/>
            <person name="Shi H."/>
            <person name="Pan Z."/>
            <person name="Liu X."/>
        </authorList>
    </citation>
    <scope>NUCLEOTIDE SEQUENCE [LARGE SCALE GENOMIC DNA]</scope>
    <source>
        <strain evidence="8">DSM 16467</strain>
    </source>
</reference>
<dbReference type="PRINTS" id="PR00035">
    <property type="entry name" value="HTHGNTR"/>
</dbReference>
<keyword evidence="1" id="KW-0678">Repressor</keyword>
<dbReference type="SUPFAM" id="SSF64288">
    <property type="entry name" value="Chorismate lyase-like"/>
    <property type="match status" value="1"/>
</dbReference>
<dbReference type="Gene3D" id="1.10.10.10">
    <property type="entry name" value="Winged helix-like DNA-binding domain superfamily/Winged helix DNA-binding domain"/>
    <property type="match status" value="1"/>
</dbReference>
<evidence type="ECO:0000313" key="8">
    <source>
        <dbReference type="Proteomes" id="UP000037558"/>
    </source>
</evidence>
<evidence type="ECO:0000256" key="5">
    <source>
        <dbReference type="NCBIfam" id="TIGR02404"/>
    </source>
</evidence>
<dbReference type="InterPro" id="IPR011663">
    <property type="entry name" value="UTRA"/>
</dbReference>
<dbReference type="Gene3D" id="3.40.1410.10">
    <property type="entry name" value="Chorismate lyase-like"/>
    <property type="match status" value="1"/>
</dbReference>
<accession>A0A0M0LPA3</accession>
<dbReference type="InterPro" id="IPR036390">
    <property type="entry name" value="WH_DNA-bd_sf"/>
</dbReference>
<organism evidence="7 8">
    <name type="scientific">Priestia koreensis</name>
    <dbReference type="NCBI Taxonomy" id="284581"/>
    <lineage>
        <taxon>Bacteria</taxon>
        <taxon>Bacillati</taxon>
        <taxon>Bacillota</taxon>
        <taxon>Bacilli</taxon>
        <taxon>Bacillales</taxon>
        <taxon>Bacillaceae</taxon>
        <taxon>Priestia</taxon>
    </lineage>
</organism>
<evidence type="ECO:0000256" key="3">
    <source>
        <dbReference type="ARBA" id="ARBA00023125"/>
    </source>
</evidence>
<dbReference type="RefSeq" id="WP_053399355.1">
    <property type="nucleotide sequence ID" value="NZ_LILC01000001.1"/>
</dbReference>
<dbReference type="CDD" id="cd07377">
    <property type="entry name" value="WHTH_GntR"/>
    <property type="match status" value="1"/>
</dbReference>
<dbReference type="FunFam" id="3.40.1410.10:FF:000008">
    <property type="entry name" value="Transcriptional regulator, GntR family"/>
    <property type="match status" value="1"/>
</dbReference>
<evidence type="ECO:0000313" key="7">
    <source>
        <dbReference type="EMBL" id="KOO52727.1"/>
    </source>
</evidence>
<feature type="domain" description="HTH gntR-type" evidence="6">
    <location>
        <begin position="3"/>
        <end position="71"/>
    </location>
</feature>
<dbReference type="Pfam" id="PF07702">
    <property type="entry name" value="UTRA"/>
    <property type="match status" value="1"/>
</dbReference>
<dbReference type="PANTHER" id="PTHR44846:SF12">
    <property type="entry name" value="HTH-TYPE TRANSCRIPTIONAL REGULATOR TRER"/>
    <property type="match status" value="1"/>
</dbReference>
<keyword evidence="4" id="KW-0804">Transcription</keyword>
<dbReference type="STRING" id="284581.AMD01_00090"/>
<dbReference type="PROSITE" id="PS50949">
    <property type="entry name" value="HTH_GNTR"/>
    <property type="match status" value="1"/>
</dbReference>
<dbReference type="Proteomes" id="UP000037558">
    <property type="component" value="Unassembled WGS sequence"/>
</dbReference>
<dbReference type="Pfam" id="PF00392">
    <property type="entry name" value="GntR"/>
    <property type="match status" value="1"/>
</dbReference>
<evidence type="ECO:0000256" key="4">
    <source>
        <dbReference type="ARBA" id="ARBA00023163"/>
    </source>
</evidence>
<dbReference type="SMART" id="SM00866">
    <property type="entry name" value="UTRA"/>
    <property type="match status" value="1"/>
</dbReference>
<gene>
    <name evidence="7" type="ORF">AMD01_00090</name>
</gene>
<dbReference type="InterPro" id="IPR050679">
    <property type="entry name" value="Bact_HTH_transcr_reg"/>
</dbReference>
<dbReference type="SUPFAM" id="SSF46785">
    <property type="entry name" value="Winged helix' DNA-binding domain"/>
    <property type="match status" value="1"/>
</dbReference>
<dbReference type="InterPro" id="IPR000524">
    <property type="entry name" value="Tscrpt_reg_HTH_GntR"/>
</dbReference>
<evidence type="ECO:0000256" key="1">
    <source>
        <dbReference type="ARBA" id="ARBA00022491"/>
    </source>
</evidence>
<dbReference type="InterPro" id="IPR012770">
    <property type="entry name" value="TreR"/>
</dbReference>
<comment type="caution">
    <text evidence="7">The sequence shown here is derived from an EMBL/GenBank/DDBJ whole genome shotgun (WGS) entry which is preliminary data.</text>
</comment>
<name>A0A0M0LPA3_9BACI</name>
<dbReference type="NCBIfam" id="TIGR02404">
    <property type="entry name" value="trehalos_R_Bsub"/>
    <property type="match status" value="1"/>
</dbReference>
<dbReference type="GO" id="GO:0003677">
    <property type="term" value="F:DNA binding"/>
    <property type="evidence" value="ECO:0007669"/>
    <property type="project" value="UniProtKB-UniRule"/>
</dbReference>
<keyword evidence="8" id="KW-1185">Reference proteome</keyword>
<dbReference type="EMBL" id="LILC01000001">
    <property type="protein sequence ID" value="KOO52727.1"/>
    <property type="molecule type" value="Genomic_DNA"/>
</dbReference>
<sequence length="238" mass="28183">MKENKFLAIYNEIVQAIEEGTYKRNTKLPSENELVASYGTSRETIRKALTLLAQNGYIQKVKGKGSFVLDMKRFDFPVSGLTSFKEVTEKMGKASTTIVYEVSTIYPDEYLQQHLQVTKKDSIWKVYRSRKIDGEKIIFDKDYFHQKYIPYLSKEICEHSIYDYIEQELNLKISFAKKEILVEEATKEDQIYLDLKEYPYVVVVKNFVYLDDASLFQYTESRHRLDKFRFVDFARRAR</sequence>
<keyword evidence="3" id="KW-0238">DNA-binding</keyword>